<dbReference type="EMBL" id="KV448375">
    <property type="protein sequence ID" value="OAX37059.1"/>
    <property type="molecule type" value="Genomic_DNA"/>
</dbReference>
<gene>
    <name evidence="1" type="ORF">K503DRAFT_771880</name>
</gene>
<organism evidence="1 2">
    <name type="scientific">Rhizopogon vinicolor AM-OR11-026</name>
    <dbReference type="NCBI Taxonomy" id="1314800"/>
    <lineage>
        <taxon>Eukaryota</taxon>
        <taxon>Fungi</taxon>
        <taxon>Dikarya</taxon>
        <taxon>Basidiomycota</taxon>
        <taxon>Agaricomycotina</taxon>
        <taxon>Agaricomycetes</taxon>
        <taxon>Agaricomycetidae</taxon>
        <taxon>Boletales</taxon>
        <taxon>Suillineae</taxon>
        <taxon>Rhizopogonaceae</taxon>
        <taxon>Rhizopogon</taxon>
    </lineage>
</organism>
<accession>A0A1B7MWT7</accession>
<keyword evidence="2" id="KW-1185">Reference proteome</keyword>
<evidence type="ECO:0000313" key="2">
    <source>
        <dbReference type="Proteomes" id="UP000092154"/>
    </source>
</evidence>
<sequence length="89" mass="9984">MRHIVRVHAISPNRSHELAFEEASDANVAVSFRSREWSVIVSVHHGAATAACFLHLRISYCGGSISCEVWISDRLYLRCKAVHHASIRT</sequence>
<protein>
    <submittedName>
        <fullName evidence="1">Uncharacterized protein</fullName>
    </submittedName>
</protein>
<dbReference type="AlphaFoldDB" id="A0A1B7MWT7"/>
<evidence type="ECO:0000313" key="1">
    <source>
        <dbReference type="EMBL" id="OAX37059.1"/>
    </source>
</evidence>
<dbReference type="InParanoid" id="A0A1B7MWT7"/>
<proteinExistence type="predicted"/>
<dbReference type="Proteomes" id="UP000092154">
    <property type="component" value="Unassembled WGS sequence"/>
</dbReference>
<name>A0A1B7MWT7_9AGAM</name>
<reference evidence="1 2" key="1">
    <citation type="submission" date="2016-06" db="EMBL/GenBank/DDBJ databases">
        <title>Comparative genomics of the ectomycorrhizal sister species Rhizopogon vinicolor and Rhizopogon vesiculosus (Basidiomycota: Boletales) reveals a divergence of the mating type B locus.</title>
        <authorList>
            <consortium name="DOE Joint Genome Institute"/>
            <person name="Mujic A.B."/>
            <person name="Kuo A."/>
            <person name="Tritt A."/>
            <person name="Lipzen A."/>
            <person name="Chen C."/>
            <person name="Johnson J."/>
            <person name="Sharma A."/>
            <person name="Barry K."/>
            <person name="Grigoriev I.V."/>
            <person name="Spatafora J.W."/>
        </authorList>
    </citation>
    <scope>NUCLEOTIDE SEQUENCE [LARGE SCALE GENOMIC DNA]</scope>
    <source>
        <strain evidence="1 2">AM-OR11-026</strain>
    </source>
</reference>